<dbReference type="InterPro" id="IPR000888">
    <property type="entry name" value="RmlC-like"/>
</dbReference>
<feature type="active site" description="Proton acceptor" evidence="5">
    <location>
        <position position="62"/>
    </location>
</feature>
<dbReference type="InterPro" id="IPR014710">
    <property type="entry name" value="RmlC-like_jellyroll"/>
</dbReference>
<comment type="caution">
    <text evidence="8">The sequence shown here is derived from an EMBL/GenBank/DDBJ whole genome shotgun (WGS) entry which is preliminary data.</text>
</comment>
<proteinExistence type="inferred from homology"/>
<dbReference type="RefSeq" id="WP_148780924.1">
    <property type="nucleotide sequence ID" value="NZ_VNHU01000001.1"/>
</dbReference>
<feature type="site" description="Participates in a stacking interaction with the thymidine ring of dTDP-4-oxo-6-deoxyglucose" evidence="6">
    <location>
        <position position="138"/>
    </location>
</feature>
<evidence type="ECO:0000313" key="9">
    <source>
        <dbReference type="Proteomes" id="UP000324376"/>
    </source>
</evidence>
<comment type="similarity">
    <text evidence="7">Belongs to the dTDP-4-dehydrorhamnose 3,5-epimerase family.</text>
</comment>
<dbReference type="NCBIfam" id="TIGR01221">
    <property type="entry name" value="rmlC"/>
    <property type="match status" value="1"/>
</dbReference>
<dbReference type="Proteomes" id="UP000324376">
    <property type="component" value="Unassembled WGS sequence"/>
</dbReference>
<organism evidence="8 9">
    <name type="scientific">Aquimarina intermedia</name>
    <dbReference type="NCBI Taxonomy" id="350814"/>
    <lineage>
        <taxon>Bacteria</taxon>
        <taxon>Pseudomonadati</taxon>
        <taxon>Bacteroidota</taxon>
        <taxon>Flavobacteriia</taxon>
        <taxon>Flavobacteriales</taxon>
        <taxon>Flavobacteriaceae</taxon>
        <taxon>Aquimarina</taxon>
    </lineage>
</organism>
<evidence type="ECO:0000256" key="3">
    <source>
        <dbReference type="ARBA" id="ARBA00012098"/>
    </source>
</evidence>
<accession>A0A5S5CEV7</accession>
<evidence type="ECO:0000256" key="6">
    <source>
        <dbReference type="PIRSR" id="PIRSR600888-3"/>
    </source>
</evidence>
<dbReference type="EC" id="5.1.3.13" evidence="3 7"/>
<comment type="subunit">
    <text evidence="7">Homodimer.</text>
</comment>
<dbReference type="AlphaFoldDB" id="A0A5S5CEV7"/>
<dbReference type="PANTHER" id="PTHR21047:SF2">
    <property type="entry name" value="THYMIDINE DIPHOSPHO-4-KETO-RHAMNOSE 3,5-EPIMERASE"/>
    <property type="match status" value="1"/>
</dbReference>
<comment type="catalytic activity">
    <reaction evidence="1 7">
        <text>dTDP-4-dehydro-6-deoxy-alpha-D-glucose = dTDP-4-dehydro-beta-L-rhamnose</text>
        <dbReference type="Rhea" id="RHEA:16969"/>
        <dbReference type="ChEBI" id="CHEBI:57649"/>
        <dbReference type="ChEBI" id="CHEBI:62830"/>
        <dbReference type="EC" id="5.1.3.13"/>
    </reaction>
</comment>
<name>A0A5S5CEV7_9FLAO</name>
<dbReference type="PANTHER" id="PTHR21047">
    <property type="entry name" value="DTDP-6-DEOXY-D-GLUCOSE-3,5 EPIMERASE"/>
    <property type="match status" value="1"/>
</dbReference>
<dbReference type="InterPro" id="IPR011051">
    <property type="entry name" value="RmlC_Cupin_sf"/>
</dbReference>
<reference evidence="8 9" key="1">
    <citation type="submission" date="2019-07" db="EMBL/GenBank/DDBJ databases">
        <title>Genomic Encyclopedia of Archaeal and Bacterial Type Strains, Phase II (KMG-II): from individual species to whole genera.</title>
        <authorList>
            <person name="Goeker M."/>
        </authorList>
    </citation>
    <scope>NUCLEOTIDE SEQUENCE [LARGE SCALE GENOMIC DNA]</scope>
    <source>
        <strain evidence="8 9">DSM 17527</strain>
    </source>
</reference>
<comment type="pathway">
    <text evidence="7">Carbohydrate biosynthesis; dTDP-L-rhamnose biosynthesis.</text>
</comment>
<evidence type="ECO:0000313" key="8">
    <source>
        <dbReference type="EMBL" id="TYP76880.1"/>
    </source>
</evidence>
<dbReference type="SUPFAM" id="SSF51182">
    <property type="entry name" value="RmlC-like cupins"/>
    <property type="match status" value="1"/>
</dbReference>
<feature type="active site" description="Proton donor" evidence="5">
    <location>
        <position position="132"/>
    </location>
</feature>
<dbReference type="GO" id="GO:0019305">
    <property type="term" value="P:dTDP-rhamnose biosynthetic process"/>
    <property type="evidence" value="ECO:0007669"/>
    <property type="project" value="UniProtKB-UniRule"/>
</dbReference>
<keyword evidence="9" id="KW-1185">Reference proteome</keyword>
<dbReference type="GO" id="GO:0008830">
    <property type="term" value="F:dTDP-4-dehydrorhamnose 3,5-epimerase activity"/>
    <property type="evidence" value="ECO:0007669"/>
    <property type="project" value="UniProtKB-UniRule"/>
</dbReference>
<dbReference type="GO" id="GO:0005829">
    <property type="term" value="C:cytosol"/>
    <property type="evidence" value="ECO:0007669"/>
    <property type="project" value="TreeGrafter"/>
</dbReference>
<evidence type="ECO:0000256" key="2">
    <source>
        <dbReference type="ARBA" id="ARBA00001997"/>
    </source>
</evidence>
<evidence type="ECO:0000256" key="4">
    <source>
        <dbReference type="ARBA" id="ARBA00019595"/>
    </source>
</evidence>
<dbReference type="EMBL" id="VNHU01000001">
    <property type="protein sequence ID" value="TYP76880.1"/>
    <property type="molecule type" value="Genomic_DNA"/>
</dbReference>
<sequence>MEIEKTALEGCVILKPTVFADDRGAFFESFNQSVFEISTGISTNFVQDNQSLSSFGVLRGLHFQTEEFAQAKLVRVIKGEVLDVAVDIRKGSKTFGKHISIVLNDKNNKQLFVPRGFAHGFVTLSKQAIFAYKCDNYYQRSAESGILYNDTTLNIDWKVPTNEIKLSDKDKILPTFDQVEAYG</sequence>
<dbReference type="OrthoDB" id="9800680at2"/>
<protein>
    <recommendedName>
        <fullName evidence="4 7">dTDP-4-dehydrorhamnose 3,5-epimerase</fullName>
        <ecNumber evidence="3 7">5.1.3.13</ecNumber>
    </recommendedName>
    <alternativeName>
        <fullName evidence="7">Thymidine diphospho-4-keto-rhamnose 3,5-epimerase</fullName>
    </alternativeName>
</protein>
<dbReference type="Gene3D" id="2.60.120.10">
    <property type="entry name" value="Jelly Rolls"/>
    <property type="match status" value="1"/>
</dbReference>
<dbReference type="Pfam" id="PF00908">
    <property type="entry name" value="dTDP_sugar_isom"/>
    <property type="match status" value="1"/>
</dbReference>
<evidence type="ECO:0000256" key="1">
    <source>
        <dbReference type="ARBA" id="ARBA00001298"/>
    </source>
</evidence>
<dbReference type="CDD" id="cd00438">
    <property type="entry name" value="cupin_RmlC"/>
    <property type="match status" value="1"/>
</dbReference>
<dbReference type="GO" id="GO:0000271">
    <property type="term" value="P:polysaccharide biosynthetic process"/>
    <property type="evidence" value="ECO:0007669"/>
    <property type="project" value="TreeGrafter"/>
</dbReference>
<evidence type="ECO:0000256" key="5">
    <source>
        <dbReference type="PIRSR" id="PIRSR600888-1"/>
    </source>
</evidence>
<keyword evidence="7" id="KW-0413">Isomerase</keyword>
<gene>
    <name evidence="8" type="ORF">BD809_10125</name>
</gene>
<evidence type="ECO:0000256" key="7">
    <source>
        <dbReference type="RuleBase" id="RU364069"/>
    </source>
</evidence>
<comment type="function">
    <text evidence="2 7">Catalyzes the epimerization of the C3' and C5'positions of dTDP-6-deoxy-D-xylo-4-hexulose, forming dTDP-6-deoxy-L-lyxo-4-hexulose.</text>
</comment>
<dbReference type="UniPathway" id="UPA00124"/>